<organism evidence="2 3">
    <name type="scientific">Eleginops maclovinus</name>
    <name type="common">Patagonian blennie</name>
    <name type="synonym">Eleginus maclovinus</name>
    <dbReference type="NCBI Taxonomy" id="56733"/>
    <lineage>
        <taxon>Eukaryota</taxon>
        <taxon>Metazoa</taxon>
        <taxon>Chordata</taxon>
        <taxon>Craniata</taxon>
        <taxon>Vertebrata</taxon>
        <taxon>Euteleostomi</taxon>
        <taxon>Actinopterygii</taxon>
        <taxon>Neopterygii</taxon>
        <taxon>Teleostei</taxon>
        <taxon>Neoteleostei</taxon>
        <taxon>Acanthomorphata</taxon>
        <taxon>Eupercaria</taxon>
        <taxon>Perciformes</taxon>
        <taxon>Notothenioidei</taxon>
        <taxon>Eleginopidae</taxon>
        <taxon>Eleginops</taxon>
    </lineage>
</organism>
<evidence type="ECO:0000256" key="1">
    <source>
        <dbReference type="SAM" id="MobiDB-lite"/>
    </source>
</evidence>
<name>A0AAN7XAH1_ELEMC</name>
<reference evidence="2 3" key="2">
    <citation type="journal article" date="2023" name="Mol. Biol. Evol.">
        <title>Genomics of Secondarily Temperate Adaptation in the Only Non-Antarctic Icefish.</title>
        <authorList>
            <person name="Rivera-Colon A.G."/>
            <person name="Rayamajhi N."/>
            <person name="Minhas B.F."/>
            <person name="Madrigal G."/>
            <person name="Bilyk K.T."/>
            <person name="Yoon V."/>
            <person name="Hune M."/>
            <person name="Gregory S."/>
            <person name="Cheng C.H.C."/>
            <person name="Catchen J.M."/>
        </authorList>
    </citation>
    <scope>NUCLEOTIDE SEQUENCE [LARGE SCALE GENOMIC DNA]</scope>
    <source>
        <strain evidence="2">JMC-PN-2008</strain>
    </source>
</reference>
<evidence type="ECO:0000313" key="3">
    <source>
        <dbReference type="Proteomes" id="UP001346869"/>
    </source>
</evidence>
<dbReference type="Proteomes" id="UP001346869">
    <property type="component" value="Unassembled WGS sequence"/>
</dbReference>
<dbReference type="AlphaFoldDB" id="A0AAN7XAH1"/>
<feature type="compositionally biased region" description="Basic and acidic residues" evidence="1">
    <location>
        <begin position="61"/>
        <end position="80"/>
    </location>
</feature>
<sequence>MRGGSGKGKVPANKEAGGEKQREEETGVQWREDMKEKRRATEKVKRAEEELKNMRMKRQRIREGPVCEEEARTEKETERC</sequence>
<feature type="region of interest" description="Disordered" evidence="1">
    <location>
        <begin position="1"/>
        <end position="80"/>
    </location>
</feature>
<evidence type="ECO:0000313" key="2">
    <source>
        <dbReference type="EMBL" id="KAK5857019.1"/>
    </source>
</evidence>
<dbReference type="EMBL" id="JAUZQC010000016">
    <property type="protein sequence ID" value="KAK5857019.1"/>
    <property type="molecule type" value="Genomic_DNA"/>
</dbReference>
<comment type="caution">
    <text evidence="2">The sequence shown here is derived from an EMBL/GenBank/DDBJ whole genome shotgun (WGS) entry which is preliminary data.</text>
</comment>
<accession>A0AAN7XAH1</accession>
<gene>
    <name evidence="2" type="ORF">PBY51_010289</name>
</gene>
<reference evidence="2 3" key="1">
    <citation type="journal article" date="2023" name="Genes (Basel)">
        <title>Chromosome-Level Genome Assembly and Circadian Gene Repertoire of the Patagonia Blennie Eleginops maclovinus-The Closest Ancestral Proxy of Antarctic Cryonotothenioids.</title>
        <authorList>
            <person name="Cheng C.C."/>
            <person name="Rivera-Colon A.G."/>
            <person name="Minhas B.F."/>
            <person name="Wilson L."/>
            <person name="Rayamajhi N."/>
            <person name="Vargas-Chacoff L."/>
            <person name="Catchen J.M."/>
        </authorList>
    </citation>
    <scope>NUCLEOTIDE SEQUENCE [LARGE SCALE GENOMIC DNA]</scope>
    <source>
        <strain evidence="2">JMC-PN-2008</strain>
    </source>
</reference>
<keyword evidence="3" id="KW-1185">Reference proteome</keyword>
<protein>
    <submittedName>
        <fullName evidence="2">Uncharacterized protein</fullName>
    </submittedName>
</protein>
<proteinExistence type="predicted"/>
<feature type="compositionally biased region" description="Basic and acidic residues" evidence="1">
    <location>
        <begin position="16"/>
        <end position="53"/>
    </location>
</feature>